<dbReference type="PROSITE" id="PS51257">
    <property type="entry name" value="PROKAR_LIPOPROTEIN"/>
    <property type="match status" value="1"/>
</dbReference>
<evidence type="ECO:0000256" key="2">
    <source>
        <dbReference type="SAM" id="SignalP"/>
    </source>
</evidence>
<dbReference type="AlphaFoldDB" id="A0A7W9CC00"/>
<accession>A0A7W9CC00</accession>
<feature type="chain" id="PRO_5038713128" evidence="2">
    <location>
        <begin position="33"/>
        <end position="296"/>
    </location>
</feature>
<evidence type="ECO:0000259" key="3">
    <source>
        <dbReference type="SMART" id="SM00062"/>
    </source>
</evidence>
<feature type="signal peptide" evidence="2">
    <location>
        <begin position="1"/>
        <end position="32"/>
    </location>
</feature>
<dbReference type="PANTHER" id="PTHR35936">
    <property type="entry name" value="MEMBRANE-BOUND LYTIC MUREIN TRANSGLYCOSYLASE F"/>
    <property type="match status" value="1"/>
</dbReference>
<organism evidence="4 5">
    <name type="scientific">Microbacterium ginsengiterrae</name>
    <dbReference type="NCBI Taxonomy" id="546115"/>
    <lineage>
        <taxon>Bacteria</taxon>
        <taxon>Bacillati</taxon>
        <taxon>Actinomycetota</taxon>
        <taxon>Actinomycetes</taxon>
        <taxon>Micrococcales</taxon>
        <taxon>Microbacteriaceae</taxon>
        <taxon>Microbacterium</taxon>
    </lineage>
</organism>
<dbReference type="InterPro" id="IPR001638">
    <property type="entry name" value="Solute-binding_3/MltF_N"/>
</dbReference>
<reference evidence="4 5" key="1">
    <citation type="submission" date="2020-08" db="EMBL/GenBank/DDBJ databases">
        <title>Sequencing the genomes of 1000 actinobacteria strains.</title>
        <authorList>
            <person name="Klenk H.-P."/>
        </authorList>
    </citation>
    <scope>NUCLEOTIDE SEQUENCE [LARGE SCALE GENOMIC DNA]</scope>
    <source>
        <strain evidence="4 5">DSM 24823</strain>
    </source>
</reference>
<dbReference type="SMART" id="SM00062">
    <property type="entry name" value="PBPb"/>
    <property type="match status" value="1"/>
</dbReference>
<dbReference type="NCBIfam" id="TIGR02995">
    <property type="entry name" value="ectoine_ehuB"/>
    <property type="match status" value="1"/>
</dbReference>
<keyword evidence="1 2" id="KW-0732">Signal</keyword>
<gene>
    <name evidence="4" type="ORF">HD600_001276</name>
</gene>
<evidence type="ECO:0000313" key="4">
    <source>
        <dbReference type="EMBL" id="MBB5742779.1"/>
    </source>
</evidence>
<dbReference type="GO" id="GO:0051470">
    <property type="term" value="P:ectoine transmembrane transport"/>
    <property type="evidence" value="ECO:0007669"/>
    <property type="project" value="InterPro"/>
</dbReference>
<evidence type="ECO:0000256" key="1">
    <source>
        <dbReference type="ARBA" id="ARBA00022729"/>
    </source>
</evidence>
<feature type="domain" description="Solute-binding protein family 3/N-terminal" evidence="3">
    <location>
        <begin position="48"/>
        <end position="270"/>
    </location>
</feature>
<evidence type="ECO:0000313" key="5">
    <source>
        <dbReference type="Proteomes" id="UP000517712"/>
    </source>
</evidence>
<name>A0A7W9CC00_9MICO</name>
<dbReference type="Pfam" id="PF00497">
    <property type="entry name" value="SBP_bac_3"/>
    <property type="match status" value="1"/>
</dbReference>
<dbReference type="RefSeq" id="WP_184282351.1">
    <property type="nucleotide sequence ID" value="NZ_BAAAPG010000001.1"/>
</dbReference>
<sequence>MTKRTTRIGVAAATIGTLAVGLLAGCSANDGADTEGMSTLEKAQEQGSITLAIASEQPYSWVEDGEATGATIAMHEQIFTNLGIDEIKIEEVDWNSLIPGLNAGRWDAVSAGMSILPERCAEAAFSDPEIMYTTALVVPKGNPKNLSDLDAVAASDDVTLAVQSGAIEEGYATELGISNTIQVDSATAGIEIVQSGRADAFALTAVSMNWMTEGMDDVETTGAFVQEIDGVEQIGAGATVFRQEDTDLLEAYNEELAKITADESTYLSLVEPFGFTAENLPPSDLTTEQLCSGELG</sequence>
<proteinExistence type="predicted"/>
<comment type="caution">
    <text evidence="4">The sequence shown here is derived from an EMBL/GenBank/DDBJ whole genome shotgun (WGS) entry which is preliminary data.</text>
</comment>
<dbReference type="Proteomes" id="UP000517712">
    <property type="component" value="Unassembled WGS sequence"/>
</dbReference>
<keyword evidence="5" id="KW-1185">Reference proteome</keyword>
<protein>
    <submittedName>
        <fullName evidence="4">Polar amino acid transport system substrate-binding protein</fullName>
    </submittedName>
</protein>
<dbReference type="PANTHER" id="PTHR35936:SF17">
    <property type="entry name" value="ARGININE-BINDING EXTRACELLULAR PROTEIN ARTP"/>
    <property type="match status" value="1"/>
</dbReference>
<dbReference type="InterPro" id="IPR014337">
    <property type="entry name" value="Ectoine_EhuB"/>
</dbReference>
<dbReference type="EMBL" id="JACHMU010000001">
    <property type="protein sequence ID" value="MBB5742779.1"/>
    <property type="molecule type" value="Genomic_DNA"/>
</dbReference>
<dbReference type="SUPFAM" id="SSF53850">
    <property type="entry name" value="Periplasmic binding protein-like II"/>
    <property type="match status" value="1"/>
</dbReference>
<dbReference type="GO" id="GO:0033294">
    <property type="term" value="F:ectoine binding"/>
    <property type="evidence" value="ECO:0007669"/>
    <property type="project" value="InterPro"/>
</dbReference>
<dbReference type="Gene3D" id="3.40.190.10">
    <property type="entry name" value="Periplasmic binding protein-like II"/>
    <property type="match status" value="2"/>
</dbReference>